<dbReference type="AlphaFoldDB" id="A0A818MIF5"/>
<proteinExistence type="predicted"/>
<evidence type="ECO:0000313" key="2">
    <source>
        <dbReference type="Proteomes" id="UP000663869"/>
    </source>
</evidence>
<evidence type="ECO:0000313" key="1">
    <source>
        <dbReference type="EMBL" id="CAF3589806.1"/>
    </source>
</evidence>
<comment type="caution">
    <text evidence="1">The sequence shown here is derived from an EMBL/GenBank/DDBJ whole genome shotgun (WGS) entry which is preliminary data.</text>
</comment>
<protein>
    <submittedName>
        <fullName evidence="1">Uncharacterized protein</fullName>
    </submittedName>
</protein>
<accession>A0A818MIF5</accession>
<organism evidence="1 2">
    <name type="scientific">Rotaria socialis</name>
    <dbReference type="NCBI Taxonomy" id="392032"/>
    <lineage>
        <taxon>Eukaryota</taxon>
        <taxon>Metazoa</taxon>
        <taxon>Spiralia</taxon>
        <taxon>Gnathifera</taxon>
        <taxon>Rotifera</taxon>
        <taxon>Eurotatoria</taxon>
        <taxon>Bdelloidea</taxon>
        <taxon>Philodinida</taxon>
        <taxon>Philodinidae</taxon>
        <taxon>Rotaria</taxon>
    </lineage>
</organism>
<dbReference type="EMBL" id="CAJNYU010002705">
    <property type="protein sequence ID" value="CAF3589825.1"/>
    <property type="molecule type" value="Genomic_DNA"/>
</dbReference>
<sequence length="149" mass="17160">MFTVVLRVGCRTTAAIRSRIKLIHGRNTSHNGPSTTNSQLINNLGKKANPSKSSIENVLRKEESVWQYIKSTMGIQCKFPHKLNNVLLYGELSEKNHLPRLYRLYLPSDMEVDTREFFIELSRIFNCQTEEIDVHSAAALAYEQYNKDK</sequence>
<dbReference type="Proteomes" id="UP000663869">
    <property type="component" value="Unassembled WGS sequence"/>
</dbReference>
<gene>
    <name evidence="1" type="ORF">FME351_LOCUS21395</name>
</gene>
<dbReference type="EMBL" id="CAJNYU010002705">
    <property type="protein sequence ID" value="CAF3589806.1"/>
    <property type="molecule type" value="Genomic_DNA"/>
</dbReference>
<reference evidence="1" key="1">
    <citation type="submission" date="2021-02" db="EMBL/GenBank/DDBJ databases">
        <authorList>
            <person name="Nowell W R."/>
        </authorList>
    </citation>
    <scope>NUCLEOTIDE SEQUENCE</scope>
</reference>
<name>A0A818MIF5_9BILA</name>